<dbReference type="EMBL" id="JAVRIB010000004">
    <property type="protein sequence ID" value="MDT0634425.1"/>
    <property type="molecule type" value="Genomic_DNA"/>
</dbReference>
<dbReference type="RefSeq" id="WP_311652190.1">
    <property type="nucleotide sequence ID" value="NZ_JAVRIB010000004.1"/>
</dbReference>
<evidence type="ECO:0000256" key="1">
    <source>
        <dbReference type="SAM" id="MobiDB-lite"/>
    </source>
</evidence>
<accession>A0ABU3BYN2</accession>
<feature type="chain" id="PRO_5045960988" evidence="2">
    <location>
        <begin position="21"/>
        <end position="192"/>
    </location>
</feature>
<dbReference type="Proteomes" id="UP001251857">
    <property type="component" value="Unassembled WGS sequence"/>
</dbReference>
<evidence type="ECO:0000313" key="5">
    <source>
        <dbReference type="Proteomes" id="UP001251857"/>
    </source>
</evidence>
<keyword evidence="2" id="KW-0732">Signal</keyword>
<reference evidence="4 5" key="1">
    <citation type="submission" date="2023-09" db="EMBL/GenBank/DDBJ databases">
        <authorList>
            <person name="Rey-Velasco X."/>
        </authorList>
    </citation>
    <scope>NUCLEOTIDE SEQUENCE [LARGE SCALE GENOMIC DNA]</scope>
    <source>
        <strain evidence="4 5">W335</strain>
    </source>
</reference>
<evidence type="ECO:0000259" key="3">
    <source>
        <dbReference type="Pfam" id="PF13511"/>
    </source>
</evidence>
<evidence type="ECO:0000313" key="4">
    <source>
        <dbReference type="EMBL" id="MDT0634425.1"/>
    </source>
</evidence>
<keyword evidence="5" id="KW-1185">Reference proteome</keyword>
<feature type="domain" description="DUF4124" evidence="3">
    <location>
        <begin position="11"/>
        <end position="66"/>
    </location>
</feature>
<name>A0ABU3BYN2_9GAMM</name>
<organism evidence="4 5">
    <name type="scientific">Spectribacter hydrogenoxidans</name>
    <dbReference type="NCBI Taxonomy" id="3075608"/>
    <lineage>
        <taxon>Bacteria</taxon>
        <taxon>Pseudomonadati</taxon>
        <taxon>Pseudomonadota</taxon>
        <taxon>Gammaproteobacteria</taxon>
        <taxon>Salinisphaerales</taxon>
        <taxon>Salinisphaeraceae</taxon>
        <taxon>Spectribacter</taxon>
    </lineage>
</organism>
<feature type="signal peptide" evidence="2">
    <location>
        <begin position="1"/>
        <end position="20"/>
    </location>
</feature>
<sequence length="192" mass="21802">MNHYLTCPLALLVLCLPFTAASQLYRWTDEAGKTHYGDRIPPEYARGERAVLNPNGDVVDRRPAEPSPAQLATLQAERDQARRDEIERARRAAHDRSLTATYTTLEQLDAAYRDRLDLLDARLSLARQALNKADVQLARTRQGEAGEGDIEVLEASRAQQAEVVDRLAQRRDDLAARHQTDRQRYRTLTEAR</sequence>
<comment type="caution">
    <text evidence="4">The sequence shown here is derived from an EMBL/GenBank/DDBJ whole genome shotgun (WGS) entry which is preliminary data.</text>
</comment>
<feature type="region of interest" description="Disordered" evidence="1">
    <location>
        <begin position="53"/>
        <end position="79"/>
    </location>
</feature>
<gene>
    <name evidence="4" type="ORF">RM532_05585</name>
</gene>
<proteinExistence type="predicted"/>
<evidence type="ECO:0000256" key="2">
    <source>
        <dbReference type="SAM" id="SignalP"/>
    </source>
</evidence>
<protein>
    <submittedName>
        <fullName evidence="4">DUF4124 domain-containing protein</fullName>
    </submittedName>
</protein>
<dbReference type="Pfam" id="PF13511">
    <property type="entry name" value="DUF4124"/>
    <property type="match status" value="1"/>
</dbReference>
<dbReference type="InterPro" id="IPR025392">
    <property type="entry name" value="DUF4124"/>
</dbReference>